<accession>A0A6C2CLX8</accession>
<reference evidence="1 2" key="1">
    <citation type="submission" date="2019-01" db="EMBL/GenBank/DDBJ databases">
        <title>Zoogloea oleivorans genome sequencing and assembly.</title>
        <authorList>
            <person name="Tancsics A."/>
            <person name="Farkas M."/>
            <person name="Kriszt B."/>
            <person name="Maroti G."/>
            <person name="Horvath B."/>
        </authorList>
    </citation>
    <scope>NUCLEOTIDE SEQUENCE [LARGE SCALE GENOMIC DNA]</scope>
    <source>
        <strain evidence="1 2">Buc</strain>
    </source>
</reference>
<organism evidence="1 2">
    <name type="scientific">Zoogloea oleivorans</name>
    <dbReference type="NCBI Taxonomy" id="1552750"/>
    <lineage>
        <taxon>Bacteria</taxon>
        <taxon>Pseudomonadati</taxon>
        <taxon>Pseudomonadota</taxon>
        <taxon>Betaproteobacteria</taxon>
        <taxon>Rhodocyclales</taxon>
        <taxon>Zoogloeaceae</taxon>
        <taxon>Zoogloea</taxon>
    </lineage>
</organism>
<evidence type="ECO:0000313" key="2">
    <source>
        <dbReference type="Proteomes" id="UP000389128"/>
    </source>
</evidence>
<sequence length="97" mass="11169">MAFPCSGCGLCCHHVDRSEVTLPLDRGDGICRYLDCVSNRCRIYTNRPLFCRIDDSFPLFAEKMTLSEFYRVNADVCNWLQNEHSAPTSMRIKLSEK</sequence>
<protein>
    <submittedName>
        <fullName evidence="1">YkgJ family cysteine cluster protein</fullName>
    </submittedName>
</protein>
<dbReference type="EMBL" id="SDKK01000013">
    <property type="protein sequence ID" value="TYC55194.1"/>
    <property type="molecule type" value="Genomic_DNA"/>
</dbReference>
<dbReference type="Proteomes" id="UP000389128">
    <property type="component" value="Unassembled WGS sequence"/>
</dbReference>
<evidence type="ECO:0000313" key="1">
    <source>
        <dbReference type="EMBL" id="TYC55194.1"/>
    </source>
</evidence>
<comment type="caution">
    <text evidence="1">The sequence shown here is derived from an EMBL/GenBank/DDBJ whole genome shotgun (WGS) entry which is preliminary data.</text>
</comment>
<proteinExistence type="predicted"/>
<dbReference type="AlphaFoldDB" id="A0A6C2CLX8"/>
<gene>
    <name evidence="1" type="ORF">ETQ85_14315</name>
</gene>
<dbReference type="OrthoDB" id="71604at2"/>
<keyword evidence="2" id="KW-1185">Reference proteome</keyword>
<name>A0A6C2CLX8_9RHOO</name>